<dbReference type="RefSeq" id="WP_093426949.1">
    <property type="nucleotide sequence ID" value="NZ_FOMJ01000001.1"/>
</dbReference>
<accession>A0A1I1NHI3</accession>
<keyword evidence="3" id="KW-1185">Reference proteome</keyword>
<gene>
    <name evidence="2" type="ORF">SAMN05660831_00269</name>
</gene>
<evidence type="ECO:0000259" key="1">
    <source>
        <dbReference type="Pfam" id="PF13477"/>
    </source>
</evidence>
<dbReference type="InterPro" id="IPR028098">
    <property type="entry name" value="Glyco_trans_4-like_N"/>
</dbReference>
<dbReference type="Pfam" id="PF13692">
    <property type="entry name" value="Glyco_trans_1_4"/>
    <property type="match status" value="1"/>
</dbReference>
<dbReference type="STRING" id="1123397.SAMN05660831_00269"/>
<name>A0A1I1NHI3_9GAMM</name>
<dbReference type="OrthoDB" id="9775208at2"/>
<dbReference type="PANTHER" id="PTHR12526:SF638">
    <property type="entry name" value="SPORE COAT PROTEIN SA"/>
    <property type="match status" value="1"/>
</dbReference>
<feature type="domain" description="Glycosyltransferase subfamily 4-like N-terminal" evidence="1">
    <location>
        <begin position="5"/>
        <end position="155"/>
    </location>
</feature>
<evidence type="ECO:0000313" key="3">
    <source>
        <dbReference type="Proteomes" id="UP000198611"/>
    </source>
</evidence>
<dbReference type="CDD" id="cd03808">
    <property type="entry name" value="GT4_CapM-like"/>
    <property type="match status" value="1"/>
</dbReference>
<dbReference type="AlphaFoldDB" id="A0A1I1NHI3"/>
<dbReference type="Pfam" id="PF13477">
    <property type="entry name" value="Glyco_trans_4_2"/>
    <property type="match status" value="1"/>
</dbReference>
<organism evidence="2 3">
    <name type="scientific">Thiohalospira halophila DSM 15071</name>
    <dbReference type="NCBI Taxonomy" id="1123397"/>
    <lineage>
        <taxon>Bacteria</taxon>
        <taxon>Pseudomonadati</taxon>
        <taxon>Pseudomonadota</taxon>
        <taxon>Gammaproteobacteria</taxon>
        <taxon>Thiohalospirales</taxon>
        <taxon>Thiohalospiraceae</taxon>
        <taxon>Thiohalospira</taxon>
    </lineage>
</organism>
<dbReference type="Proteomes" id="UP000198611">
    <property type="component" value="Unassembled WGS sequence"/>
</dbReference>
<dbReference type="Gene3D" id="3.40.50.2000">
    <property type="entry name" value="Glycogen Phosphorylase B"/>
    <property type="match status" value="2"/>
</dbReference>
<proteinExistence type="predicted"/>
<dbReference type="EMBL" id="FOMJ01000001">
    <property type="protein sequence ID" value="SFC96732.1"/>
    <property type="molecule type" value="Genomic_DNA"/>
</dbReference>
<evidence type="ECO:0000313" key="2">
    <source>
        <dbReference type="EMBL" id="SFC96732.1"/>
    </source>
</evidence>
<dbReference type="SUPFAM" id="SSF53756">
    <property type="entry name" value="UDP-Glycosyltransferase/glycogen phosphorylase"/>
    <property type="match status" value="1"/>
</dbReference>
<dbReference type="GO" id="GO:0016757">
    <property type="term" value="F:glycosyltransferase activity"/>
    <property type="evidence" value="ECO:0007669"/>
    <property type="project" value="TreeGrafter"/>
</dbReference>
<reference evidence="2 3" key="1">
    <citation type="submission" date="2016-10" db="EMBL/GenBank/DDBJ databases">
        <authorList>
            <person name="de Groot N.N."/>
        </authorList>
    </citation>
    <scope>NUCLEOTIDE SEQUENCE [LARGE SCALE GENOMIC DNA]</scope>
    <source>
        <strain evidence="2 3">HL3</strain>
    </source>
</reference>
<dbReference type="PANTHER" id="PTHR12526">
    <property type="entry name" value="GLYCOSYLTRANSFERASE"/>
    <property type="match status" value="1"/>
</dbReference>
<sequence>MSARLLFVVNAHEFTAAHRLPLLRGAQAAGFKVEVVAPGGSPAAERLEGEGFVTHPVRLSRQGLRVWEEWGALRELTRLYRRLAPDLVHHATIKPVLYGTLAARRAGRPAVVNAITGLGYVYTGTDWRSRLLRHGVDALYRRALHYSPQRIIFQNRDDWAVLQDIGAVDPEQAVLIPGSGVDVATFTPAPEAEGPPVVVLPARLIRDKGVDEFVAAARALHAHGVEARFALVGGLDTGNPAGITEAEVRGWVEEGIVEWWGQVDDMRTVYEAAHVVVLPSYREGLPKVALEAGATGRPVITTDAPGCRDAVVDGETGYLVPVRDSVALAERIGDLLADPALRQRMGSAGRERVVHEFSTEKVVADTLAVYRQLLSS</sequence>
<keyword evidence="2" id="KW-0808">Transferase</keyword>
<protein>
    <submittedName>
        <fullName evidence="2">Glycosyltransferase involved in cell wall bisynthesis</fullName>
    </submittedName>
</protein>